<dbReference type="Pfam" id="PF05698">
    <property type="entry name" value="Trigger_C"/>
    <property type="match status" value="1"/>
</dbReference>
<evidence type="ECO:0000256" key="3">
    <source>
        <dbReference type="SAM" id="Coils"/>
    </source>
</evidence>
<sequence length="158" mass="18050">MKNLIKKDLGEHKKVDAENNAMDDLVTKVVDGASVDIPQEMINDETDQLVNDFANRLQQQGFSLQQFMQMTGQTIEQIREQMGKDAENKVKLRLVLDAIAKAENLEATEDDIEKEYQTIADQYTMELAKVKELIQPYQLADDIKLRKAYDLIKDSASK</sequence>
<keyword evidence="3" id="KW-0175">Coiled coil</keyword>
<keyword evidence="2 5" id="KW-0413">Isomerase</keyword>
<reference evidence="5" key="1">
    <citation type="submission" date="2019-08" db="EMBL/GenBank/DDBJ databases">
        <authorList>
            <person name="Kucharzyk K."/>
            <person name="Murdoch R.W."/>
            <person name="Higgins S."/>
            <person name="Loffler F."/>
        </authorList>
    </citation>
    <scope>NUCLEOTIDE SEQUENCE</scope>
</reference>
<comment type="caution">
    <text evidence="5">The sequence shown here is derived from an EMBL/GenBank/DDBJ whole genome shotgun (WGS) entry which is preliminary data.</text>
</comment>
<dbReference type="InterPro" id="IPR037041">
    <property type="entry name" value="Trigger_fac_C_sf"/>
</dbReference>
<dbReference type="GO" id="GO:0003755">
    <property type="term" value="F:peptidyl-prolyl cis-trans isomerase activity"/>
    <property type="evidence" value="ECO:0007669"/>
    <property type="project" value="UniProtKB-KW"/>
</dbReference>
<feature type="coiled-coil region" evidence="3">
    <location>
        <begin position="95"/>
        <end position="122"/>
    </location>
</feature>
<protein>
    <submittedName>
        <fullName evidence="5">Trigger factor</fullName>
        <ecNumber evidence="5">5.2.1.8</ecNumber>
    </submittedName>
</protein>
<dbReference type="GO" id="GO:0015031">
    <property type="term" value="P:protein transport"/>
    <property type="evidence" value="ECO:0007669"/>
    <property type="project" value="InterPro"/>
</dbReference>
<accession>A0A645EXM9</accession>
<dbReference type="GO" id="GO:0006457">
    <property type="term" value="P:protein folding"/>
    <property type="evidence" value="ECO:0007669"/>
    <property type="project" value="InterPro"/>
</dbReference>
<dbReference type="SUPFAM" id="SSF109998">
    <property type="entry name" value="Triger factor/SurA peptide-binding domain-like"/>
    <property type="match status" value="1"/>
</dbReference>
<evidence type="ECO:0000313" key="5">
    <source>
        <dbReference type="EMBL" id="MPN06220.1"/>
    </source>
</evidence>
<dbReference type="InterPro" id="IPR027304">
    <property type="entry name" value="Trigger_fact/SurA_dom_sf"/>
</dbReference>
<dbReference type="AlphaFoldDB" id="A0A645EXM9"/>
<evidence type="ECO:0000256" key="2">
    <source>
        <dbReference type="ARBA" id="ARBA00023235"/>
    </source>
</evidence>
<dbReference type="InterPro" id="IPR008880">
    <property type="entry name" value="Trigger_fac_C"/>
</dbReference>
<name>A0A645EXM9_9ZZZZ</name>
<dbReference type="Gene3D" id="1.10.3120.10">
    <property type="entry name" value="Trigger factor, C-terminal domain"/>
    <property type="match status" value="1"/>
</dbReference>
<proteinExistence type="predicted"/>
<dbReference type="EC" id="5.2.1.8" evidence="5"/>
<dbReference type="EMBL" id="VSSQ01052118">
    <property type="protein sequence ID" value="MPN06220.1"/>
    <property type="molecule type" value="Genomic_DNA"/>
</dbReference>
<evidence type="ECO:0000256" key="1">
    <source>
        <dbReference type="ARBA" id="ARBA00023110"/>
    </source>
</evidence>
<feature type="domain" description="Trigger factor C-terminal" evidence="4">
    <location>
        <begin position="2"/>
        <end position="153"/>
    </location>
</feature>
<evidence type="ECO:0000259" key="4">
    <source>
        <dbReference type="Pfam" id="PF05698"/>
    </source>
</evidence>
<keyword evidence="1" id="KW-0697">Rotamase</keyword>
<organism evidence="5">
    <name type="scientific">bioreactor metagenome</name>
    <dbReference type="NCBI Taxonomy" id="1076179"/>
    <lineage>
        <taxon>unclassified sequences</taxon>
        <taxon>metagenomes</taxon>
        <taxon>ecological metagenomes</taxon>
    </lineage>
</organism>
<gene>
    <name evidence="5" type="primary">tig_51</name>
    <name evidence="5" type="ORF">SDC9_153476</name>
</gene>